<reference evidence="3" key="1">
    <citation type="submission" date="2022-11" db="UniProtKB">
        <authorList>
            <consortium name="WormBaseParasite"/>
        </authorList>
    </citation>
    <scope>IDENTIFICATION</scope>
</reference>
<feature type="transmembrane region" description="Helical" evidence="1">
    <location>
        <begin position="110"/>
        <end position="131"/>
    </location>
</feature>
<keyword evidence="1" id="KW-1133">Transmembrane helix</keyword>
<proteinExistence type="predicted"/>
<feature type="transmembrane region" description="Helical" evidence="1">
    <location>
        <begin position="31"/>
        <end position="52"/>
    </location>
</feature>
<protein>
    <submittedName>
        <fullName evidence="3">7TM GPCR serpentine receptor class x (Srx) domain-containing protein</fullName>
    </submittedName>
</protein>
<organism evidence="2 3">
    <name type="scientific">Panagrolaimus davidi</name>
    <dbReference type="NCBI Taxonomy" id="227884"/>
    <lineage>
        <taxon>Eukaryota</taxon>
        <taxon>Metazoa</taxon>
        <taxon>Ecdysozoa</taxon>
        <taxon>Nematoda</taxon>
        <taxon>Chromadorea</taxon>
        <taxon>Rhabditida</taxon>
        <taxon>Tylenchina</taxon>
        <taxon>Panagrolaimomorpha</taxon>
        <taxon>Panagrolaimoidea</taxon>
        <taxon>Panagrolaimidae</taxon>
        <taxon>Panagrolaimus</taxon>
    </lineage>
</organism>
<keyword evidence="1" id="KW-0812">Transmembrane</keyword>
<name>A0A914PZC2_9BILA</name>
<sequence length="163" mass="18503">MKPRNVSDPEGLKRFGIGKPENFSFMNTAEFTVYLLTVTTSISFIFNIYVVFQLAKDKFIKNITDLEKKKILTQDIKLAAYTLIVFASDLIYCVQQYIKKASINDQSFVFNIHVQVAIADITVLTPIWFMILSNQSLRKNIVATFFAIQCLLSNVSPVTSLNS</sequence>
<accession>A0A914PZC2</accession>
<dbReference type="AlphaFoldDB" id="A0A914PZC2"/>
<evidence type="ECO:0000256" key="1">
    <source>
        <dbReference type="SAM" id="Phobius"/>
    </source>
</evidence>
<evidence type="ECO:0000313" key="2">
    <source>
        <dbReference type="Proteomes" id="UP000887578"/>
    </source>
</evidence>
<dbReference type="Proteomes" id="UP000887578">
    <property type="component" value="Unplaced"/>
</dbReference>
<dbReference type="WBParaSite" id="PDA_v2.g24215.t1">
    <property type="protein sequence ID" value="PDA_v2.g24215.t1"/>
    <property type="gene ID" value="PDA_v2.g24215"/>
</dbReference>
<evidence type="ECO:0000313" key="3">
    <source>
        <dbReference type="WBParaSite" id="PDA_v2.g24215.t1"/>
    </source>
</evidence>
<feature type="transmembrane region" description="Helical" evidence="1">
    <location>
        <begin position="78"/>
        <end position="98"/>
    </location>
</feature>
<keyword evidence="2" id="KW-1185">Reference proteome</keyword>
<keyword evidence="1" id="KW-0472">Membrane</keyword>